<keyword evidence="2" id="KW-1185">Reference proteome</keyword>
<dbReference type="EMBL" id="WXEY01000007">
    <property type="protein sequence ID" value="MZP29770.1"/>
    <property type="molecule type" value="Genomic_DNA"/>
</dbReference>
<evidence type="ECO:0000313" key="1">
    <source>
        <dbReference type="EMBL" id="MZP29770.1"/>
    </source>
</evidence>
<comment type="caution">
    <text evidence="1">The sequence shown here is derived from an EMBL/GenBank/DDBJ whole genome shotgun (WGS) entry which is preliminary data.</text>
</comment>
<accession>A0A845L542</accession>
<dbReference type="AlphaFoldDB" id="A0A845L542"/>
<proteinExistence type="predicted"/>
<gene>
    <name evidence="1" type="ORF">GTO91_08635</name>
</gene>
<protein>
    <submittedName>
        <fullName evidence="1">Uncharacterized protein</fullName>
    </submittedName>
</protein>
<dbReference type="Proteomes" id="UP000463470">
    <property type="component" value="Unassembled WGS sequence"/>
</dbReference>
<evidence type="ECO:0000313" key="2">
    <source>
        <dbReference type="Proteomes" id="UP000463470"/>
    </source>
</evidence>
<dbReference type="OrthoDB" id="2082593at2"/>
<sequence length="126" mass="15145">MREFWKRLFQSKPSVLRDLLPEQFYDYIEQNHVHPCYETVELRLPNGHLVHVTYRMGSQHSPFSVTLGSWKYKEFPKPDLSAIEMRLEERNSLRLSADEWVELLHRVQAMPHRQDAPFRLIDSYCT</sequence>
<name>A0A845L542_9FIRM</name>
<reference evidence="1 2" key="1">
    <citation type="submission" date="2020-01" db="EMBL/GenBank/DDBJ databases">
        <title>Whole-genome sequence of Heliobacterium undosum DSM 13378.</title>
        <authorList>
            <person name="Kyndt J.A."/>
            <person name="Meyer T.E."/>
        </authorList>
    </citation>
    <scope>NUCLEOTIDE SEQUENCE [LARGE SCALE GENOMIC DNA]</scope>
    <source>
        <strain evidence="1 2">DSM 13378</strain>
    </source>
</reference>
<dbReference type="RefSeq" id="WP_161257852.1">
    <property type="nucleotide sequence ID" value="NZ_WXEY01000007.1"/>
</dbReference>
<organism evidence="1 2">
    <name type="scientific">Heliomicrobium undosum</name>
    <dbReference type="NCBI Taxonomy" id="121734"/>
    <lineage>
        <taxon>Bacteria</taxon>
        <taxon>Bacillati</taxon>
        <taxon>Bacillota</taxon>
        <taxon>Clostridia</taxon>
        <taxon>Eubacteriales</taxon>
        <taxon>Heliobacteriaceae</taxon>
        <taxon>Heliomicrobium</taxon>
    </lineage>
</organism>